<organism evidence="1">
    <name type="scientific">Lepeophtheirus salmonis</name>
    <name type="common">Salmon louse</name>
    <name type="synonym">Caligus salmonis</name>
    <dbReference type="NCBI Taxonomy" id="72036"/>
    <lineage>
        <taxon>Eukaryota</taxon>
        <taxon>Metazoa</taxon>
        <taxon>Ecdysozoa</taxon>
        <taxon>Arthropoda</taxon>
        <taxon>Crustacea</taxon>
        <taxon>Multicrustacea</taxon>
        <taxon>Hexanauplia</taxon>
        <taxon>Copepoda</taxon>
        <taxon>Siphonostomatoida</taxon>
        <taxon>Caligidae</taxon>
        <taxon>Lepeophtheirus</taxon>
    </lineage>
</organism>
<protein>
    <submittedName>
        <fullName evidence="1">Uncharacterized protein</fullName>
    </submittedName>
</protein>
<reference evidence="1" key="1">
    <citation type="submission" date="2014-05" db="EMBL/GenBank/DDBJ databases">
        <authorList>
            <person name="Chronopoulou M."/>
        </authorList>
    </citation>
    <scope>NUCLEOTIDE SEQUENCE</scope>
    <source>
        <tissue evidence="1">Whole organism</tissue>
    </source>
</reference>
<proteinExistence type="predicted"/>
<accession>A0A0K2T739</accession>
<name>A0A0K2T739_LEPSM</name>
<sequence length="14" mass="1574">MNCGLCRFPKYQGG</sequence>
<dbReference type="EMBL" id="HACA01004523">
    <property type="protein sequence ID" value="CDW21884.1"/>
    <property type="molecule type" value="Transcribed_RNA"/>
</dbReference>
<evidence type="ECO:0000313" key="1">
    <source>
        <dbReference type="EMBL" id="CDW21884.1"/>
    </source>
</evidence>